<evidence type="ECO:0000259" key="6">
    <source>
        <dbReference type="SMART" id="SM01266"/>
    </source>
</evidence>
<sequence length="215" mass="23607">MNNIERRDAGLPYISDAEVLEQQKPARRLTQALNTADRSDFDKIGAIVKELLGKSDGAFINPPFYCDYGFNIEVGKNFFANYNCTILDVGKVTIGDNCQMAPNVAIYTAGHPVHPDSRNSAYEYGIPVSIGDNCWIGGNSVICPGVKIGNNVIIGAGSVVIKDIPDWAIAAGNPCKVIRMITDEDRKYYYKNNEFDEEAWNDLAARGFAGTENKN</sequence>
<evidence type="ECO:0000256" key="2">
    <source>
        <dbReference type="ARBA" id="ARBA00022679"/>
    </source>
</evidence>
<keyword evidence="2 5" id="KW-0808">Transferase</keyword>
<dbReference type="OrthoDB" id="9801697at2"/>
<reference evidence="7 8" key="1">
    <citation type="submission" date="2019-01" db="EMBL/GenBank/DDBJ databases">
        <title>Blautia sp. nov. KGMB01111 isolated human feces.</title>
        <authorList>
            <person name="Park J.-E."/>
            <person name="Kim J.-S."/>
            <person name="Park S.-H."/>
        </authorList>
    </citation>
    <scope>NUCLEOTIDE SEQUENCE [LARGE SCALE GENOMIC DNA]</scope>
    <source>
        <strain evidence="7 8">KGMB01111</strain>
    </source>
</reference>
<dbReference type="AlphaFoldDB" id="A0A4Q1RI94"/>
<evidence type="ECO:0000256" key="3">
    <source>
        <dbReference type="ARBA" id="ARBA00022737"/>
    </source>
</evidence>
<comment type="caution">
    <text evidence="7">The sequence shown here is derived from an EMBL/GenBank/DDBJ whole genome shotgun (WGS) entry which is preliminary data.</text>
</comment>
<dbReference type="Pfam" id="PF00132">
    <property type="entry name" value="Hexapep"/>
    <property type="match status" value="1"/>
</dbReference>
<dbReference type="Pfam" id="PF12464">
    <property type="entry name" value="Mac"/>
    <property type="match status" value="1"/>
</dbReference>
<dbReference type="SUPFAM" id="SSF51161">
    <property type="entry name" value="Trimeric LpxA-like enzymes"/>
    <property type="match status" value="1"/>
</dbReference>
<evidence type="ECO:0000313" key="7">
    <source>
        <dbReference type="EMBL" id="RXS75403.1"/>
    </source>
</evidence>
<keyword evidence="3" id="KW-0677">Repeat</keyword>
<evidence type="ECO:0000313" key="8">
    <source>
        <dbReference type="Proteomes" id="UP000290106"/>
    </source>
</evidence>
<keyword evidence="8" id="KW-1185">Reference proteome</keyword>
<comment type="similarity">
    <text evidence="1 5">Belongs to the transferase hexapeptide repeat family.</text>
</comment>
<dbReference type="InterPro" id="IPR024688">
    <property type="entry name" value="Mac_dom"/>
</dbReference>
<proteinExistence type="inferred from homology"/>
<evidence type="ECO:0000256" key="5">
    <source>
        <dbReference type="RuleBase" id="RU367021"/>
    </source>
</evidence>
<gene>
    <name evidence="7" type="ORF">ETP43_09360</name>
</gene>
<dbReference type="GO" id="GO:0008870">
    <property type="term" value="F:galactoside O-acetyltransferase activity"/>
    <property type="evidence" value="ECO:0007669"/>
    <property type="project" value="TreeGrafter"/>
</dbReference>
<dbReference type="PANTHER" id="PTHR43017">
    <property type="entry name" value="GALACTOSIDE O-ACETYLTRANSFERASE"/>
    <property type="match status" value="1"/>
</dbReference>
<dbReference type="InterPro" id="IPR039369">
    <property type="entry name" value="LacA-like"/>
</dbReference>
<keyword evidence="4 5" id="KW-0012">Acyltransferase</keyword>
<protein>
    <recommendedName>
        <fullName evidence="5">Acetyltransferase</fullName>
        <ecNumber evidence="5">2.3.1.-</ecNumber>
    </recommendedName>
</protein>
<feature type="domain" description="Maltose/galactoside acetyltransferase" evidence="6">
    <location>
        <begin position="4"/>
        <end position="57"/>
    </location>
</feature>
<accession>A0A4Q1RI94</accession>
<dbReference type="EC" id="2.3.1.-" evidence="5"/>
<dbReference type="Gene3D" id="2.160.10.10">
    <property type="entry name" value="Hexapeptide repeat proteins"/>
    <property type="match status" value="1"/>
</dbReference>
<organism evidence="7 8">
    <name type="scientific">Blautia faecicola</name>
    <dbReference type="NCBI Taxonomy" id="2509240"/>
    <lineage>
        <taxon>Bacteria</taxon>
        <taxon>Bacillati</taxon>
        <taxon>Bacillota</taxon>
        <taxon>Clostridia</taxon>
        <taxon>Lachnospirales</taxon>
        <taxon>Lachnospiraceae</taxon>
        <taxon>Blautia</taxon>
    </lineage>
</organism>
<evidence type="ECO:0000256" key="1">
    <source>
        <dbReference type="ARBA" id="ARBA00007274"/>
    </source>
</evidence>
<dbReference type="EMBL" id="SDKC01000001">
    <property type="protein sequence ID" value="RXS75403.1"/>
    <property type="molecule type" value="Genomic_DNA"/>
</dbReference>
<dbReference type="FunFam" id="2.160.10.10:FF:000025">
    <property type="entry name" value="Hexapeptide-repeat containing-acetyltransferase"/>
    <property type="match status" value="1"/>
</dbReference>
<dbReference type="SMART" id="SM01266">
    <property type="entry name" value="Mac"/>
    <property type="match status" value="1"/>
</dbReference>
<dbReference type="CDD" id="cd03357">
    <property type="entry name" value="LbH_MAT_GAT"/>
    <property type="match status" value="1"/>
</dbReference>
<dbReference type="InterPro" id="IPR001451">
    <property type="entry name" value="Hexapep"/>
</dbReference>
<dbReference type="PROSITE" id="PS00101">
    <property type="entry name" value="HEXAPEP_TRANSFERASES"/>
    <property type="match status" value="1"/>
</dbReference>
<dbReference type="Proteomes" id="UP000290106">
    <property type="component" value="Unassembled WGS sequence"/>
</dbReference>
<evidence type="ECO:0000256" key="4">
    <source>
        <dbReference type="ARBA" id="ARBA00023315"/>
    </source>
</evidence>
<dbReference type="RefSeq" id="WP_129257872.1">
    <property type="nucleotide sequence ID" value="NZ_SDKC01000001.1"/>
</dbReference>
<dbReference type="InterPro" id="IPR011004">
    <property type="entry name" value="Trimer_LpxA-like_sf"/>
</dbReference>
<dbReference type="PANTHER" id="PTHR43017:SF1">
    <property type="entry name" value="ACETYLTRANSFERASE YJL218W-RELATED"/>
    <property type="match status" value="1"/>
</dbReference>
<name>A0A4Q1RI94_9FIRM</name>
<dbReference type="InterPro" id="IPR018357">
    <property type="entry name" value="Hexapep_transf_CS"/>
</dbReference>